<keyword evidence="1 3" id="KW-0378">Hydrolase</keyword>
<dbReference type="PANTHER" id="PTHR48081">
    <property type="entry name" value="AB HYDROLASE SUPERFAMILY PROTEIN C4A8.06C"/>
    <property type="match status" value="1"/>
</dbReference>
<organism evidence="3 4">
    <name type="scientific">Mollisia scopiformis</name>
    <name type="common">Conifer needle endophyte fungus</name>
    <name type="synonym">Phialocephala scopiformis</name>
    <dbReference type="NCBI Taxonomy" id="149040"/>
    <lineage>
        <taxon>Eukaryota</taxon>
        <taxon>Fungi</taxon>
        <taxon>Dikarya</taxon>
        <taxon>Ascomycota</taxon>
        <taxon>Pezizomycotina</taxon>
        <taxon>Leotiomycetes</taxon>
        <taxon>Helotiales</taxon>
        <taxon>Mollisiaceae</taxon>
        <taxon>Mollisia</taxon>
    </lineage>
</organism>
<dbReference type="InterPro" id="IPR029058">
    <property type="entry name" value="AB_hydrolase_fold"/>
</dbReference>
<dbReference type="Proteomes" id="UP000070700">
    <property type="component" value="Unassembled WGS sequence"/>
</dbReference>
<dbReference type="AlphaFoldDB" id="A0A194XB78"/>
<keyword evidence="4" id="KW-1185">Reference proteome</keyword>
<dbReference type="OrthoDB" id="19653at2759"/>
<dbReference type="InterPro" id="IPR013094">
    <property type="entry name" value="AB_hydrolase_3"/>
</dbReference>
<protein>
    <submittedName>
        <fullName evidence="3">Alpha/beta-hydrolase</fullName>
    </submittedName>
</protein>
<proteinExistence type="predicted"/>
<dbReference type="InterPro" id="IPR050300">
    <property type="entry name" value="GDXG_lipolytic_enzyme"/>
</dbReference>
<dbReference type="RefSeq" id="XP_018071780.1">
    <property type="nucleotide sequence ID" value="XM_018208092.1"/>
</dbReference>
<sequence length="320" mass="35480">MAYPPPADNTRFEPFNITNHPYKVVNGQEIDLNVLIPKNIHTGKRPIIIHFHGGFLISGDAMFPDWAASWALNYQLQHSAIRISANYRLLPESNGLEILSDVRDLLDWVQNDLAAYLKRIGSDITPDLDQVIVYGESAGGYISLLSGLMKPQFIKAVIAAYPMTYIDSDWYSKASTDKSPFGTPQLPRKILDDHIAAIKPGSIVTKATPPARLPLGMVALQQGLFGELIGSDESLRLEKVLVKKSAGEKMPYLYIFHGKGDSAVPCEQSEQFLKEWKAKFGEDSAIGEFQEGEHGFDGESSLEDEWMQRGLTGVTKAWIG</sequence>
<accession>A0A194XB78</accession>
<evidence type="ECO:0000313" key="3">
    <source>
        <dbReference type="EMBL" id="KUJ17425.1"/>
    </source>
</evidence>
<name>A0A194XB78_MOLSC</name>
<dbReference type="GeneID" id="28817818"/>
<evidence type="ECO:0000259" key="2">
    <source>
        <dbReference type="Pfam" id="PF07859"/>
    </source>
</evidence>
<dbReference type="Pfam" id="PF07859">
    <property type="entry name" value="Abhydrolase_3"/>
    <property type="match status" value="1"/>
</dbReference>
<dbReference type="KEGG" id="psco:LY89DRAFT_53333"/>
<evidence type="ECO:0000256" key="1">
    <source>
        <dbReference type="ARBA" id="ARBA00022801"/>
    </source>
</evidence>
<evidence type="ECO:0000313" key="4">
    <source>
        <dbReference type="Proteomes" id="UP000070700"/>
    </source>
</evidence>
<dbReference type="Gene3D" id="3.40.50.1820">
    <property type="entry name" value="alpha/beta hydrolase"/>
    <property type="match status" value="1"/>
</dbReference>
<reference evidence="3 4" key="1">
    <citation type="submission" date="2015-10" db="EMBL/GenBank/DDBJ databases">
        <title>Full genome of DAOMC 229536 Phialocephala scopiformis, a fungal endophyte of spruce producing the potent anti-insectan compound rugulosin.</title>
        <authorList>
            <consortium name="DOE Joint Genome Institute"/>
            <person name="Walker A.K."/>
            <person name="Frasz S.L."/>
            <person name="Seifert K.A."/>
            <person name="Miller J.D."/>
            <person name="Mondo S.J."/>
            <person name="Labutti K."/>
            <person name="Lipzen A."/>
            <person name="Dockter R."/>
            <person name="Kennedy M."/>
            <person name="Grigoriev I.V."/>
            <person name="Spatafora J.W."/>
        </authorList>
    </citation>
    <scope>NUCLEOTIDE SEQUENCE [LARGE SCALE GENOMIC DNA]</scope>
    <source>
        <strain evidence="3 4">CBS 120377</strain>
    </source>
</reference>
<dbReference type="EMBL" id="KQ947414">
    <property type="protein sequence ID" value="KUJ17425.1"/>
    <property type="molecule type" value="Genomic_DNA"/>
</dbReference>
<gene>
    <name evidence="3" type="ORF">LY89DRAFT_53333</name>
</gene>
<feature type="domain" description="Alpha/beta hydrolase fold-3" evidence="2">
    <location>
        <begin position="48"/>
        <end position="183"/>
    </location>
</feature>
<dbReference type="PANTHER" id="PTHR48081:SF3">
    <property type="entry name" value="ALPHA_BETA HYDROLASE FOLD-3 DOMAIN-CONTAINING PROTEIN"/>
    <property type="match status" value="1"/>
</dbReference>
<dbReference type="GO" id="GO:0016787">
    <property type="term" value="F:hydrolase activity"/>
    <property type="evidence" value="ECO:0007669"/>
    <property type="project" value="UniProtKB-KW"/>
</dbReference>
<dbReference type="InParanoid" id="A0A194XB78"/>
<dbReference type="SUPFAM" id="SSF53474">
    <property type="entry name" value="alpha/beta-Hydrolases"/>
    <property type="match status" value="1"/>
</dbReference>